<keyword evidence="4 10" id="KW-0238">DNA-binding</keyword>
<dbReference type="SMART" id="SM00389">
    <property type="entry name" value="HOX"/>
    <property type="match status" value="1"/>
</dbReference>
<dbReference type="PROSITE" id="PS00027">
    <property type="entry name" value="HOMEOBOX_1"/>
    <property type="match status" value="1"/>
</dbReference>
<dbReference type="FunFam" id="1.10.10.60:FF:000173">
    <property type="entry name" value="brain-specific homeobox protein homolog"/>
    <property type="match status" value="1"/>
</dbReference>
<comment type="similarity">
    <text evidence="2">Belongs to the distal-less homeobox family.</text>
</comment>
<feature type="region of interest" description="Disordered" evidence="12">
    <location>
        <begin position="202"/>
        <end position="319"/>
    </location>
</feature>
<evidence type="ECO:0000256" key="6">
    <source>
        <dbReference type="ARBA" id="ARBA00023159"/>
    </source>
</evidence>
<dbReference type="GO" id="GO:0003677">
    <property type="term" value="F:DNA binding"/>
    <property type="evidence" value="ECO:0007669"/>
    <property type="project" value="UniProtKB-UniRule"/>
</dbReference>
<dbReference type="STRING" id="158441.A0A226EVK0"/>
<dbReference type="EMBL" id="LNIX01000002">
    <property type="protein sequence ID" value="OXA61114.1"/>
    <property type="molecule type" value="Genomic_DNA"/>
</dbReference>
<organism evidence="14 15">
    <name type="scientific">Folsomia candida</name>
    <name type="common">Springtail</name>
    <dbReference type="NCBI Taxonomy" id="158441"/>
    <lineage>
        <taxon>Eukaryota</taxon>
        <taxon>Metazoa</taxon>
        <taxon>Ecdysozoa</taxon>
        <taxon>Arthropoda</taxon>
        <taxon>Hexapoda</taxon>
        <taxon>Collembola</taxon>
        <taxon>Entomobryomorpha</taxon>
        <taxon>Isotomoidea</taxon>
        <taxon>Isotomidae</taxon>
        <taxon>Proisotominae</taxon>
        <taxon>Folsomia</taxon>
    </lineage>
</organism>
<keyword evidence="3" id="KW-0805">Transcription regulation</keyword>
<feature type="compositionally biased region" description="Gly residues" evidence="12">
    <location>
        <begin position="219"/>
        <end position="232"/>
    </location>
</feature>
<dbReference type="PROSITE" id="PS50071">
    <property type="entry name" value="HOMEOBOX_2"/>
    <property type="match status" value="1"/>
</dbReference>
<dbReference type="CDD" id="cd00086">
    <property type="entry name" value="homeodomain"/>
    <property type="match status" value="1"/>
</dbReference>
<protein>
    <recommendedName>
        <fullName evidence="9">Brain-specific homeobox protein homolog</fullName>
    </recommendedName>
</protein>
<keyword evidence="8 10" id="KW-0539">Nucleus</keyword>
<keyword evidence="6" id="KW-0010">Activator</keyword>
<evidence type="ECO:0000256" key="5">
    <source>
        <dbReference type="ARBA" id="ARBA00023155"/>
    </source>
</evidence>
<evidence type="ECO:0000256" key="11">
    <source>
        <dbReference type="RuleBase" id="RU000682"/>
    </source>
</evidence>
<keyword evidence="7" id="KW-0804">Transcription</keyword>
<feature type="compositionally biased region" description="Acidic residues" evidence="12">
    <location>
        <begin position="301"/>
        <end position="319"/>
    </location>
</feature>
<gene>
    <name evidence="14" type="ORF">Fcan01_05287</name>
</gene>
<accession>A0A226EVK0</accession>
<feature type="compositionally biased region" description="Basic and acidic residues" evidence="12">
    <location>
        <begin position="273"/>
        <end position="282"/>
    </location>
</feature>
<evidence type="ECO:0000259" key="13">
    <source>
        <dbReference type="PROSITE" id="PS50071"/>
    </source>
</evidence>
<dbReference type="AlphaFoldDB" id="A0A226EVK0"/>
<reference evidence="14 15" key="1">
    <citation type="submission" date="2015-12" db="EMBL/GenBank/DDBJ databases">
        <title>The genome of Folsomia candida.</title>
        <authorList>
            <person name="Faddeeva A."/>
            <person name="Derks M.F."/>
            <person name="Anvar Y."/>
            <person name="Smit S."/>
            <person name="Van Straalen N."/>
            <person name="Roelofs D."/>
        </authorList>
    </citation>
    <scope>NUCLEOTIDE SEQUENCE [LARGE SCALE GENOMIC DNA]</scope>
    <source>
        <strain evidence="14 15">VU population</strain>
        <tissue evidence="14">Whole body</tissue>
    </source>
</reference>
<evidence type="ECO:0000256" key="8">
    <source>
        <dbReference type="ARBA" id="ARBA00023242"/>
    </source>
</evidence>
<dbReference type="InterPro" id="IPR050848">
    <property type="entry name" value="Homeobox_TF"/>
</dbReference>
<dbReference type="SUPFAM" id="SSF46689">
    <property type="entry name" value="Homeodomain-like"/>
    <property type="match status" value="1"/>
</dbReference>
<name>A0A226EVK0_FOLCA</name>
<evidence type="ECO:0000256" key="3">
    <source>
        <dbReference type="ARBA" id="ARBA00023015"/>
    </source>
</evidence>
<sequence>MKMFRSESGRAFVATKTASTSSGIQNISGADGGVSESETTTLRQQSMKNHSSNSTSFLIDDILFQRPKNLARELLVSRERFVSQHNSVNGNLDHPSQFSPVKGNNGELTSYSAFLHPFFPRPDVTTHPFFLAAAGLPFSSLFSGGDPGGKHCRRRKARTVFSDQQLNGLEKRFEAQRYLSTPERIELANALNLSETQVKTWFQNRRMKHKKQSRKGLTSDGGGSTGGGGGKKATGDDSAGDPVAGGGGELLPMDFSQRGGMSKSFSAMVDPHSQLDEYEKPSPHNSRKRFPSLGRSSYNSYEEDEDGDEEMMSEMEDEDEIDIVSSEDAPTTATLGHHAMVSHNNNPTLFAQHHPLALL</sequence>
<dbReference type="Pfam" id="PF00046">
    <property type="entry name" value="Homeodomain"/>
    <property type="match status" value="1"/>
</dbReference>
<dbReference type="Proteomes" id="UP000198287">
    <property type="component" value="Unassembled WGS sequence"/>
</dbReference>
<dbReference type="InterPro" id="IPR009057">
    <property type="entry name" value="Homeodomain-like_sf"/>
</dbReference>
<keyword evidence="15" id="KW-1185">Reference proteome</keyword>
<feature type="compositionally biased region" description="Polar residues" evidence="12">
    <location>
        <begin position="36"/>
        <end position="49"/>
    </location>
</feature>
<evidence type="ECO:0000313" key="14">
    <source>
        <dbReference type="EMBL" id="OXA61114.1"/>
    </source>
</evidence>
<dbReference type="InterPro" id="IPR020479">
    <property type="entry name" value="HD_metazoa"/>
</dbReference>
<dbReference type="OrthoDB" id="6159439at2759"/>
<evidence type="ECO:0000256" key="9">
    <source>
        <dbReference type="ARBA" id="ARBA00073831"/>
    </source>
</evidence>
<comment type="subcellular location">
    <subcellularLocation>
        <location evidence="1 10 11">Nucleus</location>
    </subcellularLocation>
</comment>
<feature type="domain" description="Homeobox" evidence="13">
    <location>
        <begin position="152"/>
        <end position="212"/>
    </location>
</feature>
<dbReference type="GO" id="GO:0005634">
    <property type="term" value="C:nucleus"/>
    <property type="evidence" value="ECO:0007669"/>
    <property type="project" value="UniProtKB-SubCell"/>
</dbReference>
<dbReference type="PRINTS" id="PR00024">
    <property type="entry name" value="HOMEOBOX"/>
</dbReference>
<feature type="DNA-binding region" description="Homeobox" evidence="10">
    <location>
        <begin position="154"/>
        <end position="213"/>
    </location>
</feature>
<feature type="region of interest" description="Disordered" evidence="12">
    <location>
        <begin position="22"/>
        <end position="49"/>
    </location>
</feature>
<keyword evidence="5 10" id="KW-0371">Homeobox</keyword>
<proteinExistence type="inferred from homology"/>
<evidence type="ECO:0000313" key="15">
    <source>
        <dbReference type="Proteomes" id="UP000198287"/>
    </source>
</evidence>
<evidence type="ECO:0000256" key="12">
    <source>
        <dbReference type="SAM" id="MobiDB-lite"/>
    </source>
</evidence>
<evidence type="ECO:0000256" key="10">
    <source>
        <dbReference type="PROSITE-ProRule" id="PRU00108"/>
    </source>
</evidence>
<dbReference type="PANTHER" id="PTHR24333:SF8">
    <property type="entry name" value="HOMEOBOX PROTEIN CEH-62"/>
    <property type="match status" value="1"/>
</dbReference>
<evidence type="ECO:0000256" key="2">
    <source>
        <dbReference type="ARBA" id="ARBA00007916"/>
    </source>
</evidence>
<dbReference type="GO" id="GO:0000981">
    <property type="term" value="F:DNA-binding transcription factor activity, RNA polymerase II-specific"/>
    <property type="evidence" value="ECO:0007669"/>
    <property type="project" value="InterPro"/>
</dbReference>
<dbReference type="Gene3D" id="1.10.10.60">
    <property type="entry name" value="Homeodomain-like"/>
    <property type="match status" value="1"/>
</dbReference>
<dbReference type="PANTHER" id="PTHR24333">
    <property type="entry name" value="HOMEO BOX HB9 LIKE A-RELATED"/>
    <property type="match status" value="1"/>
</dbReference>
<dbReference type="InterPro" id="IPR001356">
    <property type="entry name" value="HD"/>
</dbReference>
<evidence type="ECO:0000256" key="7">
    <source>
        <dbReference type="ARBA" id="ARBA00023163"/>
    </source>
</evidence>
<evidence type="ECO:0000256" key="1">
    <source>
        <dbReference type="ARBA" id="ARBA00004123"/>
    </source>
</evidence>
<feature type="compositionally biased region" description="Basic residues" evidence="12">
    <location>
        <begin position="205"/>
        <end position="214"/>
    </location>
</feature>
<comment type="caution">
    <text evidence="14">The sequence shown here is derived from an EMBL/GenBank/DDBJ whole genome shotgun (WGS) entry which is preliminary data.</text>
</comment>
<dbReference type="InterPro" id="IPR017970">
    <property type="entry name" value="Homeobox_CS"/>
</dbReference>
<evidence type="ECO:0000256" key="4">
    <source>
        <dbReference type="ARBA" id="ARBA00023125"/>
    </source>
</evidence>